<dbReference type="AlphaFoldDB" id="A0A545TKN1"/>
<evidence type="ECO:0000256" key="7">
    <source>
        <dbReference type="ARBA" id="ARBA00047685"/>
    </source>
</evidence>
<comment type="subunit">
    <text evidence="10">Heterotetramer of 2 PreA and 2 PreT subunits.</text>
</comment>
<feature type="domain" description="4Fe-4S ferredoxin-type" evidence="12">
    <location>
        <begin position="31"/>
        <end position="64"/>
    </location>
</feature>
<reference evidence="13 14" key="1">
    <citation type="submission" date="2019-06" db="EMBL/GenBank/DDBJ databases">
        <title>Whole genome sequence for Rhodospirillaceae sp. R148.</title>
        <authorList>
            <person name="Wang G."/>
        </authorList>
    </citation>
    <scope>NUCLEOTIDE SEQUENCE [LARGE SCALE GENOMIC DNA]</scope>
    <source>
        <strain evidence="13 14">R148</strain>
    </source>
</reference>
<dbReference type="GO" id="GO:0051536">
    <property type="term" value="F:iron-sulfur cluster binding"/>
    <property type="evidence" value="ECO:0007669"/>
    <property type="project" value="InterPro"/>
</dbReference>
<dbReference type="EC" id="1.3.1.1" evidence="11"/>
<dbReference type="SUPFAM" id="SSF46548">
    <property type="entry name" value="alpha-helical ferredoxin"/>
    <property type="match status" value="1"/>
</dbReference>
<dbReference type="InterPro" id="IPR009051">
    <property type="entry name" value="Helical_ferredxn"/>
</dbReference>
<dbReference type="PANTHER" id="PTHR43073:SF2">
    <property type="entry name" value="DIHYDROPYRIMIDINE DEHYDROGENASE [NADP(+)]"/>
    <property type="match status" value="1"/>
</dbReference>
<dbReference type="PROSITE" id="PS51379">
    <property type="entry name" value="4FE4S_FER_2"/>
    <property type="match status" value="1"/>
</dbReference>
<evidence type="ECO:0000256" key="9">
    <source>
        <dbReference type="ARBA" id="ARBA00049578"/>
    </source>
</evidence>
<name>A0A545TKN1_9PROT</name>
<dbReference type="SUPFAM" id="SSF51971">
    <property type="entry name" value="Nucleotide-binding domain"/>
    <property type="match status" value="1"/>
</dbReference>
<evidence type="ECO:0000256" key="1">
    <source>
        <dbReference type="ARBA" id="ARBA00001917"/>
    </source>
</evidence>
<comment type="cofactor">
    <cofactor evidence="1">
        <name>FMN</name>
        <dbReference type="ChEBI" id="CHEBI:58210"/>
    </cofactor>
</comment>
<accession>A0A545TKN1</accession>
<keyword evidence="2" id="KW-0285">Flavoprotein</keyword>
<keyword evidence="4" id="KW-0560">Oxidoreductase</keyword>
<dbReference type="InterPro" id="IPR017896">
    <property type="entry name" value="4Fe4S_Fe-S-bd"/>
</dbReference>
<sequence>MTASADIQAGRLRPDDYVENFNDVHPPLDRKRAVIEASRCYYCYDAPCVEACPTGIDIPSFIRKIATDNVKGSAVDILSENIMGGACARVCPTEILCEGECVRNTQEEKPVKIGELQRFATDRLFESGAEVFERAPSSGKTVAVVGGGPAGLSAAHRLSMLGHDVVVFEARDKVGGLNEYGIAAYKVPHDFAQREVEFILSLGGIELRCGEAIGKDFSLSDLRRDYDAVFLSMGMAGVNALGLENEDLAGVVDAVDYIAELRQSGDLSKLPVGRKVVVIGGGNTAIDIAVQTRRLGAEDVTLVYRRGKENMNATWHEQDFAQLNGVKIKHWAQPARLIGKDGQVKEIEFEYTQLDDNGRLMGTGDHFTLLVDQVFKAIGQTFVPTPLVNGSADVLELNGGRIAVNEDRQTSLPDVWAGGDCVTGDDLTVVAVQDGKVAAAAIDRKLRS</sequence>
<dbReference type="PRINTS" id="PR00368">
    <property type="entry name" value="FADPNR"/>
</dbReference>
<evidence type="ECO:0000256" key="2">
    <source>
        <dbReference type="ARBA" id="ARBA00022630"/>
    </source>
</evidence>
<dbReference type="GO" id="GO:0004159">
    <property type="term" value="F:dihydropyrimidine dehydrogenase (NAD+) activity"/>
    <property type="evidence" value="ECO:0007669"/>
    <property type="project" value="UniProtKB-EC"/>
</dbReference>
<keyword evidence="14" id="KW-1185">Reference proteome</keyword>
<comment type="caution">
    <text evidence="13">The sequence shown here is derived from an EMBL/GenBank/DDBJ whole genome shotgun (WGS) entry which is preliminary data.</text>
</comment>
<dbReference type="InterPro" id="IPR028261">
    <property type="entry name" value="DPD_II"/>
</dbReference>
<dbReference type="Pfam" id="PF07992">
    <property type="entry name" value="Pyr_redox_2"/>
    <property type="match status" value="1"/>
</dbReference>
<protein>
    <recommendedName>
        <fullName evidence="11">dihydrouracil dehydrogenase (NAD(+))</fullName>
        <ecNumber evidence="11">1.3.1.1</ecNumber>
    </recommendedName>
    <alternativeName>
        <fullName evidence="6">Dihydrothymine dehydrogenase</fullName>
    </alternativeName>
    <alternativeName>
        <fullName evidence="5">Dihydrouracil dehydrogenase</fullName>
    </alternativeName>
</protein>
<evidence type="ECO:0000256" key="6">
    <source>
        <dbReference type="ARBA" id="ARBA00032722"/>
    </source>
</evidence>
<dbReference type="PRINTS" id="PR00469">
    <property type="entry name" value="PNDRDTASEII"/>
</dbReference>
<dbReference type="InterPro" id="IPR023753">
    <property type="entry name" value="FAD/NAD-binding_dom"/>
</dbReference>
<evidence type="ECO:0000256" key="4">
    <source>
        <dbReference type="ARBA" id="ARBA00023002"/>
    </source>
</evidence>
<evidence type="ECO:0000259" key="12">
    <source>
        <dbReference type="PROSITE" id="PS51379"/>
    </source>
</evidence>
<dbReference type="Gene3D" id="3.50.50.60">
    <property type="entry name" value="FAD/NAD(P)-binding domain"/>
    <property type="match status" value="2"/>
</dbReference>
<evidence type="ECO:0000256" key="5">
    <source>
        <dbReference type="ARBA" id="ARBA00030119"/>
    </source>
</evidence>
<evidence type="ECO:0000256" key="11">
    <source>
        <dbReference type="ARBA" id="ARBA00049728"/>
    </source>
</evidence>
<gene>
    <name evidence="13" type="ORF">FKG95_19680</name>
</gene>
<dbReference type="EMBL" id="VHSH01000007">
    <property type="protein sequence ID" value="TQV77783.1"/>
    <property type="molecule type" value="Genomic_DNA"/>
</dbReference>
<dbReference type="PANTHER" id="PTHR43073">
    <property type="entry name" value="DIHYDROPYRIMIDINE DEHYDROGENASE [NADP(+)]"/>
    <property type="match status" value="1"/>
</dbReference>
<organism evidence="13 14">
    <name type="scientific">Denitrobaculum tricleocarpae</name>
    <dbReference type="NCBI Taxonomy" id="2591009"/>
    <lineage>
        <taxon>Bacteria</taxon>
        <taxon>Pseudomonadati</taxon>
        <taxon>Pseudomonadota</taxon>
        <taxon>Alphaproteobacteria</taxon>
        <taxon>Rhodospirillales</taxon>
        <taxon>Rhodospirillaceae</taxon>
        <taxon>Denitrobaculum</taxon>
    </lineage>
</organism>
<evidence type="ECO:0000313" key="14">
    <source>
        <dbReference type="Proteomes" id="UP000315252"/>
    </source>
</evidence>
<dbReference type="InterPro" id="IPR036188">
    <property type="entry name" value="FAD/NAD-bd_sf"/>
</dbReference>
<comment type="catalytic activity">
    <reaction evidence="7">
        <text>5,6-dihydrothymine + NAD(+) = thymine + NADH + H(+)</text>
        <dbReference type="Rhea" id="RHEA:28791"/>
        <dbReference type="ChEBI" id="CHEBI:15378"/>
        <dbReference type="ChEBI" id="CHEBI:17821"/>
        <dbReference type="ChEBI" id="CHEBI:27468"/>
        <dbReference type="ChEBI" id="CHEBI:57540"/>
        <dbReference type="ChEBI" id="CHEBI:57945"/>
        <dbReference type="EC" id="1.3.1.1"/>
    </reaction>
</comment>
<dbReference type="Pfam" id="PF14691">
    <property type="entry name" value="Fer4_20"/>
    <property type="match status" value="1"/>
</dbReference>
<comment type="catalytic activity">
    <reaction evidence="8">
        <text>5,6-dihydrouracil + NAD(+) = uracil + NADH + H(+)</text>
        <dbReference type="Rhea" id="RHEA:20189"/>
        <dbReference type="ChEBI" id="CHEBI:15378"/>
        <dbReference type="ChEBI" id="CHEBI:15901"/>
        <dbReference type="ChEBI" id="CHEBI:17568"/>
        <dbReference type="ChEBI" id="CHEBI:57540"/>
        <dbReference type="ChEBI" id="CHEBI:57945"/>
        <dbReference type="EC" id="1.3.1.1"/>
    </reaction>
</comment>
<dbReference type="Gene3D" id="1.10.1060.10">
    <property type="entry name" value="Alpha-helical ferredoxin"/>
    <property type="match status" value="1"/>
</dbReference>
<evidence type="ECO:0000313" key="13">
    <source>
        <dbReference type="EMBL" id="TQV77783.1"/>
    </source>
</evidence>
<dbReference type="Proteomes" id="UP000315252">
    <property type="component" value="Unassembled WGS sequence"/>
</dbReference>
<evidence type="ECO:0000256" key="3">
    <source>
        <dbReference type="ARBA" id="ARBA00022643"/>
    </source>
</evidence>
<evidence type="ECO:0000256" key="8">
    <source>
        <dbReference type="ARBA" id="ARBA00048792"/>
    </source>
</evidence>
<keyword evidence="3" id="KW-0288">FMN</keyword>
<dbReference type="OrthoDB" id="9803192at2"/>
<proteinExistence type="predicted"/>
<comment type="function">
    <text evidence="9">Involved in pyrimidine base degradation. Catalyzes physiologically the reduction of uracil to 5,6-dihydrouracil (DHU) by using NADH as a specific cosubstrate. It also catalyzes the reverse reaction and the reduction of thymine to 5,6-dihydrothymine (DHT).</text>
</comment>
<dbReference type="RefSeq" id="WP_142898126.1">
    <property type="nucleotide sequence ID" value="NZ_ML660058.1"/>
</dbReference>
<evidence type="ECO:0000256" key="10">
    <source>
        <dbReference type="ARBA" id="ARBA00049714"/>
    </source>
</evidence>